<keyword evidence="3" id="KW-1185">Reference proteome</keyword>
<dbReference type="CDD" id="cd03360">
    <property type="entry name" value="LbH_AT_putative"/>
    <property type="match status" value="1"/>
</dbReference>
<dbReference type="InterPro" id="IPR050179">
    <property type="entry name" value="Trans_hexapeptide_repeat"/>
</dbReference>
<dbReference type="EMBL" id="JACXZA010000004">
    <property type="protein sequence ID" value="MBD3920699.1"/>
    <property type="molecule type" value="Genomic_DNA"/>
</dbReference>
<dbReference type="InterPro" id="IPR041561">
    <property type="entry name" value="PglD_N"/>
</dbReference>
<dbReference type="PANTHER" id="PTHR43300">
    <property type="entry name" value="ACETYLTRANSFERASE"/>
    <property type="match status" value="1"/>
</dbReference>
<dbReference type="SUPFAM" id="SSF51161">
    <property type="entry name" value="Trimeric LpxA-like enzymes"/>
    <property type="match status" value="1"/>
</dbReference>
<reference evidence="2 3" key="1">
    <citation type="submission" date="2020-09" db="EMBL/GenBank/DDBJ databases">
        <title>Paenibacillus sp. strain PR3 16S rRNA gene Genome sequencing and assembly.</title>
        <authorList>
            <person name="Kim J."/>
        </authorList>
    </citation>
    <scope>NUCLEOTIDE SEQUENCE [LARGE SCALE GENOMIC DNA]</scope>
    <source>
        <strain evidence="2 3">PR3</strain>
    </source>
</reference>
<organism evidence="2 3">
    <name type="scientific">Paenibacillus terricola</name>
    <dbReference type="NCBI Taxonomy" id="2763503"/>
    <lineage>
        <taxon>Bacteria</taxon>
        <taxon>Bacillati</taxon>
        <taxon>Bacillota</taxon>
        <taxon>Bacilli</taxon>
        <taxon>Bacillales</taxon>
        <taxon>Paenibacillaceae</taxon>
        <taxon>Paenibacillus</taxon>
    </lineage>
</organism>
<dbReference type="InterPro" id="IPR020019">
    <property type="entry name" value="AcTrfase_PglD-like"/>
</dbReference>
<feature type="domain" description="PglD N-terminal" evidence="1">
    <location>
        <begin position="5"/>
        <end position="82"/>
    </location>
</feature>
<dbReference type="Gene3D" id="3.40.50.20">
    <property type="match status" value="1"/>
</dbReference>
<evidence type="ECO:0000259" key="1">
    <source>
        <dbReference type="Pfam" id="PF17836"/>
    </source>
</evidence>
<dbReference type="Pfam" id="PF17836">
    <property type="entry name" value="PglD_N"/>
    <property type="match status" value="1"/>
</dbReference>
<dbReference type="InterPro" id="IPR011004">
    <property type="entry name" value="Trimer_LpxA-like_sf"/>
</dbReference>
<dbReference type="Gene3D" id="2.160.10.10">
    <property type="entry name" value="Hexapeptide repeat proteins"/>
    <property type="match status" value="1"/>
</dbReference>
<protein>
    <submittedName>
        <fullName evidence="2">Acetyltransferase</fullName>
    </submittedName>
</protein>
<comment type="caution">
    <text evidence="2">The sequence shown here is derived from an EMBL/GenBank/DDBJ whole genome shotgun (WGS) entry which is preliminary data.</text>
</comment>
<accession>A0ABR8N1M6</accession>
<dbReference type="Proteomes" id="UP000609346">
    <property type="component" value="Unassembled WGS sequence"/>
</dbReference>
<gene>
    <name evidence="2" type="ORF">H8B09_18180</name>
</gene>
<evidence type="ECO:0000313" key="2">
    <source>
        <dbReference type="EMBL" id="MBD3920699.1"/>
    </source>
</evidence>
<dbReference type="RefSeq" id="WP_191204975.1">
    <property type="nucleotide sequence ID" value="NZ_JACXZA010000004.1"/>
</dbReference>
<name>A0ABR8N1M6_9BACL</name>
<evidence type="ECO:0000313" key="3">
    <source>
        <dbReference type="Proteomes" id="UP000609346"/>
    </source>
</evidence>
<proteinExistence type="predicted"/>
<dbReference type="PANTHER" id="PTHR43300:SF7">
    <property type="entry name" value="UDP-N-ACETYLBACILLOSAMINE N-ACETYLTRANSFERASE"/>
    <property type="match status" value="1"/>
</dbReference>
<sequence length="211" mass="22089">MNTPIIVLGAGGHAKVCVDLLLRQGRTIIGYAGPVSSDWMEQRGIHYIGEDAQVAECDARNVTLVNGIGMIGQDLLRSRIFNHFRSQGYTFETIIHDSAIVSSDVELEEGVHIMAGAIVQAGSTIGVNTIINTRSSLDHDCRIGAHVHISPGAVLCGGAVVGDSTHLGASATIIQNVTVGVRCVVGAGSVVLKPVADDKLVYGVPAKEAKK</sequence>
<dbReference type="NCBIfam" id="TIGR03570">
    <property type="entry name" value="NeuD_NnaD"/>
    <property type="match status" value="1"/>
</dbReference>